<accession>A0A5C7F150</accession>
<dbReference type="Pfam" id="PF01476">
    <property type="entry name" value="LysM"/>
    <property type="match status" value="1"/>
</dbReference>
<dbReference type="Gene3D" id="3.10.350.10">
    <property type="entry name" value="LysM domain"/>
    <property type="match status" value="1"/>
</dbReference>
<dbReference type="SUPFAM" id="SSF54106">
    <property type="entry name" value="LysM domain"/>
    <property type="match status" value="1"/>
</dbReference>
<evidence type="ECO:0000313" key="3">
    <source>
        <dbReference type="Proteomes" id="UP000321201"/>
    </source>
</evidence>
<sequence>MRKIIISLFLFPCFLGWPPGGGLARAEALKLAPDAPDRYVVQKGDTLWAISGRFLQSPWRWPELWGMNKDQIKNPHLIYPGDVLVLDRRGAEGPRLSKEMETVKRSPRVRVEASPREAIPTIAASDLQPFLAKPLVVDAQGLDGAPRIVALQEGRVIASAGDLVSVVGLPRDQGRMWDIYEPGNPLQDPASGEVLGYEAVYLGTGRVFRHEGKSALLQIVRSRQEILIGARLVRATESTPMNFVPKAPQRQVSGLVISTYGGNTEAGPTAVVAINKGERDGLAPGDVLRVRAGQDRATVERGRASAAVPDLDIGLLMVFRTFDRVSYALVMQATRQVAPLDRVENP</sequence>
<dbReference type="SMART" id="SM00257">
    <property type="entry name" value="LysM"/>
    <property type="match status" value="1"/>
</dbReference>
<keyword evidence="3" id="KW-1185">Reference proteome</keyword>
<dbReference type="InParanoid" id="A0A5C7F150"/>
<dbReference type="InterPro" id="IPR052196">
    <property type="entry name" value="Bact_Kbp"/>
</dbReference>
<comment type="caution">
    <text evidence="2">The sequence shown here is derived from an EMBL/GenBank/DDBJ whole genome shotgun (WGS) entry which is preliminary data.</text>
</comment>
<proteinExistence type="predicted"/>
<evidence type="ECO:0000259" key="1">
    <source>
        <dbReference type="PROSITE" id="PS51782"/>
    </source>
</evidence>
<dbReference type="PANTHER" id="PTHR34700">
    <property type="entry name" value="POTASSIUM BINDING PROTEIN KBP"/>
    <property type="match status" value="1"/>
</dbReference>
<name>A0A5C7F150_9PROT</name>
<evidence type="ECO:0000313" key="2">
    <source>
        <dbReference type="EMBL" id="TXF13273.1"/>
    </source>
</evidence>
<dbReference type="RefSeq" id="WP_147798447.1">
    <property type="nucleotide sequence ID" value="NZ_VPFL01000002.1"/>
</dbReference>
<dbReference type="EMBL" id="VPFL01000002">
    <property type="protein sequence ID" value="TXF13273.1"/>
    <property type="molecule type" value="Genomic_DNA"/>
</dbReference>
<dbReference type="InterPro" id="IPR018392">
    <property type="entry name" value="LysM"/>
</dbReference>
<protein>
    <submittedName>
        <fullName evidence="2">LysM peptidoglycan-binding domain-containing protein</fullName>
    </submittedName>
</protein>
<reference evidence="2 3" key="1">
    <citation type="submission" date="2019-08" db="EMBL/GenBank/DDBJ databases">
        <title>Pelomicrobium methylotrophicum gen. nov., sp. nov. a moderately thermophilic, facultatively anaerobic, lithoautotrophic and methylotrophic bacterium isolated from a terrestrial mud volcano.</title>
        <authorList>
            <person name="Slobodkina G.B."/>
            <person name="Merkel A.Y."/>
            <person name="Slobodkin A.I."/>
        </authorList>
    </citation>
    <scope>NUCLEOTIDE SEQUENCE [LARGE SCALE GENOMIC DNA]</scope>
    <source>
        <strain evidence="2 3">SM250</strain>
    </source>
</reference>
<dbReference type="CDD" id="cd00118">
    <property type="entry name" value="LysM"/>
    <property type="match status" value="1"/>
</dbReference>
<organism evidence="2 3">
    <name type="scientific">Pelomicrobium methylotrophicum</name>
    <dbReference type="NCBI Taxonomy" id="2602750"/>
    <lineage>
        <taxon>Bacteria</taxon>
        <taxon>Pseudomonadati</taxon>
        <taxon>Pseudomonadota</taxon>
        <taxon>Hydrogenophilia</taxon>
        <taxon>Hydrogenophilia incertae sedis</taxon>
        <taxon>Pelomicrobium</taxon>
    </lineage>
</organism>
<dbReference type="InterPro" id="IPR036779">
    <property type="entry name" value="LysM_dom_sf"/>
</dbReference>
<dbReference type="PANTHER" id="PTHR34700:SF4">
    <property type="entry name" value="PHAGE-LIKE ELEMENT PBSX PROTEIN XKDP"/>
    <property type="match status" value="1"/>
</dbReference>
<dbReference type="PROSITE" id="PS51782">
    <property type="entry name" value="LYSM"/>
    <property type="match status" value="1"/>
</dbReference>
<dbReference type="Proteomes" id="UP000321201">
    <property type="component" value="Unassembled WGS sequence"/>
</dbReference>
<gene>
    <name evidence="2" type="ORF">FR698_01665</name>
</gene>
<feature type="domain" description="LysM" evidence="1">
    <location>
        <begin position="37"/>
        <end position="86"/>
    </location>
</feature>
<dbReference type="OrthoDB" id="5289978at2"/>
<dbReference type="AlphaFoldDB" id="A0A5C7F150"/>